<feature type="transmembrane region" description="Helical" evidence="1">
    <location>
        <begin position="76"/>
        <end position="94"/>
    </location>
</feature>
<name>A0A5B7JCI6_PORTR</name>
<feature type="transmembrane region" description="Helical" evidence="1">
    <location>
        <begin position="100"/>
        <end position="125"/>
    </location>
</feature>
<sequence>MSSRRLSVAKVVQRHTWSPHLCLEEGVREEVRGGGRKRREQRGLELLTHAVDPVLIQFEALIAEALSPFVSSLADLLAASVGGGLGEVCCFLFIDVVVVVVFVVVVVVVVVVSDLCVFFFLIIFLS</sequence>
<evidence type="ECO:0000256" key="1">
    <source>
        <dbReference type="SAM" id="Phobius"/>
    </source>
</evidence>
<protein>
    <submittedName>
        <fullName evidence="2">Uncharacterized protein</fullName>
    </submittedName>
</protein>
<evidence type="ECO:0000313" key="3">
    <source>
        <dbReference type="Proteomes" id="UP000324222"/>
    </source>
</evidence>
<keyword evidence="1" id="KW-1133">Transmembrane helix</keyword>
<organism evidence="2 3">
    <name type="scientific">Portunus trituberculatus</name>
    <name type="common">Swimming crab</name>
    <name type="synonym">Neptunus trituberculatus</name>
    <dbReference type="NCBI Taxonomy" id="210409"/>
    <lineage>
        <taxon>Eukaryota</taxon>
        <taxon>Metazoa</taxon>
        <taxon>Ecdysozoa</taxon>
        <taxon>Arthropoda</taxon>
        <taxon>Crustacea</taxon>
        <taxon>Multicrustacea</taxon>
        <taxon>Malacostraca</taxon>
        <taxon>Eumalacostraca</taxon>
        <taxon>Eucarida</taxon>
        <taxon>Decapoda</taxon>
        <taxon>Pleocyemata</taxon>
        <taxon>Brachyura</taxon>
        <taxon>Eubrachyura</taxon>
        <taxon>Portunoidea</taxon>
        <taxon>Portunidae</taxon>
        <taxon>Portuninae</taxon>
        <taxon>Portunus</taxon>
    </lineage>
</organism>
<dbReference type="EMBL" id="VSRR010083147">
    <property type="protein sequence ID" value="MPC90084.1"/>
    <property type="molecule type" value="Genomic_DNA"/>
</dbReference>
<keyword evidence="1" id="KW-0812">Transmembrane</keyword>
<dbReference type="AlphaFoldDB" id="A0A5B7JCI6"/>
<keyword evidence="1" id="KW-0472">Membrane</keyword>
<dbReference type="Proteomes" id="UP000324222">
    <property type="component" value="Unassembled WGS sequence"/>
</dbReference>
<evidence type="ECO:0000313" key="2">
    <source>
        <dbReference type="EMBL" id="MPC90084.1"/>
    </source>
</evidence>
<keyword evidence="3" id="KW-1185">Reference proteome</keyword>
<reference evidence="2 3" key="1">
    <citation type="submission" date="2019-05" db="EMBL/GenBank/DDBJ databases">
        <title>Another draft genome of Portunus trituberculatus and its Hox gene families provides insights of decapod evolution.</title>
        <authorList>
            <person name="Jeong J.-H."/>
            <person name="Song I."/>
            <person name="Kim S."/>
            <person name="Choi T."/>
            <person name="Kim D."/>
            <person name="Ryu S."/>
            <person name="Kim W."/>
        </authorList>
    </citation>
    <scope>NUCLEOTIDE SEQUENCE [LARGE SCALE GENOMIC DNA]</scope>
    <source>
        <tissue evidence="2">Muscle</tissue>
    </source>
</reference>
<accession>A0A5B7JCI6</accession>
<gene>
    <name evidence="2" type="ORF">E2C01_085051</name>
</gene>
<proteinExistence type="predicted"/>
<comment type="caution">
    <text evidence="2">The sequence shown here is derived from an EMBL/GenBank/DDBJ whole genome shotgun (WGS) entry which is preliminary data.</text>
</comment>